<dbReference type="Pfam" id="PF00496">
    <property type="entry name" value="SBP_bac_5"/>
    <property type="match status" value="1"/>
</dbReference>
<dbReference type="InterPro" id="IPR030678">
    <property type="entry name" value="Peptide/Ni-bd"/>
</dbReference>
<feature type="chain" id="PRO_5046031184" evidence="4">
    <location>
        <begin position="25"/>
        <end position="595"/>
    </location>
</feature>
<dbReference type="CDD" id="cd08510">
    <property type="entry name" value="PBP2_Lactococcal_OppA_like"/>
    <property type="match status" value="1"/>
</dbReference>
<evidence type="ECO:0000256" key="2">
    <source>
        <dbReference type="ARBA" id="ARBA00022448"/>
    </source>
</evidence>
<proteinExistence type="inferred from homology"/>
<reference evidence="6 7" key="1">
    <citation type="submission" date="2021-01" db="EMBL/GenBank/DDBJ databases">
        <title>Genomic Encyclopedia of Type Strains, Phase IV (KMG-IV): sequencing the most valuable type-strain genomes for metagenomic binning, comparative biology and taxonomic classification.</title>
        <authorList>
            <person name="Goeker M."/>
        </authorList>
    </citation>
    <scope>NUCLEOTIDE SEQUENCE [LARGE SCALE GENOMIC DNA]</scope>
    <source>
        <strain evidence="6 7">DSM 27382</strain>
    </source>
</reference>
<comment type="caution">
    <text evidence="6">The sequence shown here is derived from an EMBL/GenBank/DDBJ whole genome shotgun (WGS) entry which is preliminary data.</text>
</comment>
<dbReference type="EMBL" id="JAFBEH010000033">
    <property type="protein sequence ID" value="MBM7643235.1"/>
    <property type="molecule type" value="Genomic_DNA"/>
</dbReference>
<gene>
    <name evidence="6" type="ORF">JOC28_001536</name>
</gene>
<protein>
    <submittedName>
        <fullName evidence="6">Peptide/nickel transport system substrate-binding protein</fullName>
    </submittedName>
</protein>
<dbReference type="InterPro" id="IPR039424">
    <property type="entry name" value="SBP_5"/>
</dbReference>
<feature type="domain" description="Solute-binding protein family 5" evidence="5">
    <location>
        <begin position="111"/>
        <end position="500"/>
    </location>
</feature>
<dbReference type="Gene3D" id="3.10.105.10">
    <property type="entry name" value="Dipeptide-binding Protein, Domain 3"/>
    <property type="match status" value="1"/>
</dbReference>
<evidence type="ECO:0000313" key="7">
    <source>
        <dbReference type="Proteomes" id="UP000697472"/>
    </source>
</evidence>
<accession>A0ABS2PTB8</accession>
<dbReference type="PANTHER" id="PTHR30290:SF9">
    <property type="entry name" value="OLIGOPEPTIDE-BINDING PROTEIN APPA"/>
    <property type="match status" value="1"/>
</dbReference>
<sequence>MKKKTWKRISLGAVALLSTFTLVACGNSSSSSEQKDVGDFKTEVENSGTSVDNAQFKYAIVSSSDSTGILMDELVDQTVDSSFSSFVDESMFGYDGNRKLDDTGLAKVTFDTENNKYTVTLTGKDYKWSDGQAFTIDDYIYTIESMTSKDYTGKRYGTAFTNIVGAEEYHNGTATSISGLKKIDDYTVEVSVKEMTPSMELAGGDIPSYVTPKHIFKDIAVKDWETSDYARTNKFVGMGPFTVDNVVTGESITYKANPNYYKGTLKISSLKADIVSPDTIVSEVKAGKYDIASMPTDQYTSYNDLDNITLLGQIDSSYEYISFNFGKWDSEKGENVMNDNAKMNNVKLRQAIGYAIDNKTAGEKLYNGLYLPATTAIISFFGDLHDDSLKGYTYDPEKAEKLLDEAGYKDTDNDGYREDPDGKAFKISLAARTRTDANEKLIQQYIAWWKEVGLDVELYGGKTMELNAFYDAIQSNDSNIDMFIGGWSTGYDPNPEGTWGPKAEFNMSRYVNATGTEIMDKMNSKEAFDEKTNKELYDDWQEYVQDEAFFIPTFESVNLTAVNNRVKYWDTYLGSASKVSWEKVELVKDKGVSGN</sequence>
<dbReference type="SUPFAM" id="SSF53850">
    <property type="entry name" value="Periplasmic binding protein-like II"/>
    <property type="match status" value="1"/>
</dbReference>
<organism evidence="6 7">
    <name type="scientific">Streptococcus loxodontisalivarius</name>
    <dbReference type="NCBI Taxonomy" id="1349415"/>
    <lineage>
        <taxon>Bacteria</taxon>
        <taxon>Bacillati</taxon>
        <taxon>Bacillota</taxon>
        <taxon>Bacilli</taxon>
        <taxon>Lactobacillales</taxon>
        <taxon>Streptococcaceae</taxon>
        <taxon>Streptococcus</taxon>
    </lineage>
</organism>
<name>A0ABS2PTB8_9STRE</name>
<evidence type="ECO:0000256" key="4">
    <source>
        <dbReference type="SAM" id="SignalP"/>
    </source>
</evidence>
<dbReference type="Gene3D" id="3.40.190.10">
    <property type="entry name" value="Periplasmic binding protein-like II"/>
    <property type="match status" value="1"/>
</dbReference>
<dbReference type="PANTHER" id="PTHR30290">
    <property type="entry name" value="PERIPLASMIC BINDING COMPONENT OF ABC TRANSPORTER"/>
    <property type="match status" value="1"/>
</dbReference>
<dbReference type="PIRSF" id="PIRSF002741">
    <property type="entry name" value="MppA"/>
    <property type="match status" value="1"/>
</dbReference>
<dbReference type="RefSeq" id="WP_205010097.1">
    <property type="nucleotide sequence ID" value="NZ_JAFBEH010000033.1"/>
</dbReference>
<keyword evidence="2" id="KW-0813">Transport</keyword>
<keyword evidence="3 4" id="KW-0732">Signal</keyword>
<evidence type="ECO:0000256" key="1">
    <source>
        <dbReference type="ARBA" id="ARBA00005695"/>
    </source>
</evidence>
<feature type="signal peptide" evidence="4">
    <location>
        <begin position="1"/>
        <end position="24"/>
    </location>
</feature>
<dbReference type="InterPro" id="IPR000914">
    <property type="entry name" value="SBP_5_dom"/>
</dbReference>
<evidence type="ECO:0000259" key="5">
    <source>
        <dbReference type="Pfam" id="PF00496"/>
    </source>
</evidence>
<dbReference type="PROSITE" id="PS51257">
    <property type="entry name" value="PROKAR_LIPOPROTEIN"/>
    <property type="match status" value="1"/>
</dbReference>
<evidence type="ECO:0000256" key="3">
    <source>
        <dbReference type="ARBA" id="ARBA00022729"/>
    </source>
</evidence>
<comment type="similarity">
    <text evidence="1">Belongs to the bacterial solute-binding protein 5 family.</text>
</comment>
<keyword evidence="7" id="KW-1185">Reference proteome</keyword>
<evidence type="ECO:0000313" key="6">
    <source>
        <dbReference type="EMBL" id="MBM7643235.1"/>
    </source>
</evidence>
<dbReference type="Proteomes" id="UP000697472">
    <property type="component" value="Unassembled WGS sequence"/>
</dbReference>